<gene>
    <name evidence="1" type="ORF">L6164_031028</name>
</gene>
<dbReference type="EMBL" id="CM039437">
    <property type="protein sequence ID" value="KAI4307901.1"/>
    <property type="molecule type" value="Genomic_DNA"/>
</dbReference>
<protein>
    <submittedName>
        <fullName evidence="1">Uncharacterized protein</fullName>
    </submittedName>
</protein>
<proteinExistence type="predicted"/>
<organism evidence="1 2">
    <name type="scientific">Bauhinia variegata</name>
    <name type="common">Purple orchid tree</name>
    <name type="synonym">Phanera variegata</name>
    <dbReference type="NCBI Taxonomy" id="167791"/>
    <lineage>
        <taxon>Eukaryota</taxon>
        <taxon>Viridiplantae</taxon>
        <taxon>Streptophyta</taxon>
        <taxon>Embryophyta</taxon>
        <taxon>Tracheophyta</taxon>
        <taxon>Spermatophyta</taxon>
        <taxon>Magnoliopsida</taxon>
        <taxon>eudicotyledons</taxon>
        <taxon>Gunneridae</taxon>
        <taxon>Pentapetalae</taxon>
        <taxon>rosids</taxon>
        <taxon>fabids</taxon>
        <taxon>Fabales</taxon>
        <taxon>Fabaceae</taxon>
        <taxon>Cercidoideae</taxon>
        <taxon>Cercideae</taxon>
        <taxon>Bauhiniinae</taxon>
        <taxon>Bauhinia</taxon>
    </lineage>
</organism>
<comment type="caution">
    <text evidence="1">The sequence shown here is derived from an EMBL/GenBank/DDBJ whole genome shotgun (WGS) entry which is preliminary data.</text>
</comment>
<evidence type="ECO:0000313" key="1">
    <source>
        <dbReference type="EMBL" id="KAI4307901.1"/>
    </source>
</evidence>
<name>A0ACB9LDT2_BAUVA</name>
<reference evidence="1 2" key="1">
    <citation type="journal article" date="2022" name="DNA Res.">
        <title>Chromosomal-level genome assembly of the orchid tree Bauhinia variegata (Leguminosae; Cercidoideae) supports the allotetraploid origin hypothesis of Bauhinia.</title>
        <authorList>
            <person name="Zhong Y."/>
            <person name="Chen Y."/>
            <person name="Zheng D."/>
            <person name="Pang J."/>
            <person name="Liu Y."/>
            <person name="Luo S."/>
            <person name="Meng S."/>
            <person name="Qian L."/>
            <person name="Wei D."/>
            <person name="Dai S."/>
            <person name="Zhou R."/>
        </authorList>
    </citation>
    <scope>NUCLEOTIDE SEQUENCE [LARGE SCALE GENOMIC DNA]</scope>
    <source>
        <strain evidence="1">BV-YZ2020</strain>
    </source>
</reference>
<accession>A0ACB9LDT2</accession>
<evidence type="ECO:0000313" key="2">
    <source>
        <dbReference type="Proteomes" id="UP000828941"/>
    </source>
</evidence>
<keyword evidence="2" id="KW-1185">Reference proteome</keyword>
<sequence>MKEMESAASKLISPILSADAADPMQKIVIEVPLHCEKCRSKVMSIAAVAEGVTSAAFERKEKDQVVIIGEGVDVATVTKRLRRKLRYASLVSVDKVENT</sequence>
<dbReference type="Proteomes" id="UP000828941">
    <property type="component" value="Chromosome 12"/>
</dbReference>